<evidence type="ECO:0000256" key="10">
    <source>
        <dbReference type="ARBA" id="ARBA00022759"/>
    </source>
</evidence>
<dbReference type="GO" id="GO:0003723">
    <property type="term" value="F:RNA binding"/>
    <property type="evidence" value="ECO:0007669"/>
    <property type="project" value="UniProtKB-UniRule"/>
</dbReference>
<sequence>MEYLVGIDEVGRAASKRRASPKSFIIGIDEVGRGALAGPVVVAALAVPKGRRFHREIRDSKALAPLAREEFAKWIKNTGLTYAIARVYPCVIDRMNIARAANLAAYRALRRLSDNLNLTKSHFVRLTGVSVYLDGGLYLKSKNYQNCERESGLRARTVVKGDRKFNSVKLASVVAKVNRDRYMVKLDKVYPRYGFRIHKGYGTKVHCKAIRKYGPSEVHRLTFVKKYLKMK</sequence>
<feature type="domain" description="RNase H type-2" evidence="15">
    <location>
        <begin position="23"/>
        <end position="231"/>
    </location>
</feature>
<reference evidence="17" key="1">
    <citation type="submission" date="2017-09" db="EMBL/GenBank/DDBJ databases">
        <title>Depth-based differentiation of microbial function through sediment-hosted aquifers and enrichment of novel symbionts in the deep terrestrial subsurface.</title>
        <authorList>
            <person name="Probst A.J."/>
            <person name="Ladd B."/>
            <person name="Jarett J.K."/>
            <person name="Geller-Mcgrath D.E."/>
            <person name="Sieber C.M.K."/>
            <person name="Emerson J.B."/>
            <person name="Anantharaman K."/>
            <person name="Thomas B.C."/>
            <person name="Malmstrom R."/>
            <person name="Stieglmeier M."/>
            <person name="Klingl A."/>
            <person name="Woyke T."/>
            <person name="Ryan C.M."/>
            <person name="Banfield J.F."/>
        </authorList>
    </citation>
    <scope>NUCLEOTIDE SEQUENCE [LARGE SCALE GENOMIC DNA]</scope>
</reference>
<evidence type="ECO:0000256" key="8">
    <source>
        <dbReference type="ARBA" id="ARBA00022722"/>
    </source>
</evidence>
<evidence type="ECO:0000256" key="7">
    <source>
        <dbReference type="ARBA" id="ARBA00022490"/>
    </source>
</evidence>
<evidence type="ECO:0000256" key="2">
    <source>
        <dbReference type="ARBA" id="ARBA00001936"/>
    </source>
</evidence>
<dbReference type="InterPro" id="IPR036397">
    <property type="entry name" value="RNaseH_sf"/>
</dbReference>
<dbReference type="GO" id="GO:0046872">
    <property type="term" value="F:metal ion binding"/>
    <property type="evidence" value="ECO:0007669"/>
    <property type="project" value="UniProtKB-KW"/>
</dbReference>
<keyword evidence="11 14" id="KW-0378">Hydrolase</keyword>
<proteinExistence type="inferred from homology"/>
<evidence type="ECO:0000259" key="15">
    <source>
        <dbReference type="PROSITE" id="PS51975"/>
    </source>
</evidence>
<comment type="function">
    <text evidence="4 14">Endonuclease that specifically degrades the RNA of RNA-DNA hybrids.</text>
</comment>
<evidence type="ECO:0000256" key="3">
    <source>
        <dbReference type="ARBA" id="ARBA00001946"/>
    </source>
</evidence>
<evidence type="ECO:0000256" key="6">
    <source>
        <dbReference type="ARBA" id="ARBA00007383"/>
    </source>
</evidence>
<dbReference type="InterPro" id="IPR022898">
    <property type="entry name" value="RNase_HII"/>
</dbReference>
<evidence type="ECO:0000256" key="5">
    <source>
        <dbReference type="ARBA" id="ARBA00004496"/>
    </source>
</evidence>
<keyword evidence="12" id="KW-0464">Manganese</keyword>
<dbReference type="SUPFAM" id="SSF53098">
    <property type="entry name" value="Ribonuclease H-like"/>
    <property type="match status" value="1"/>
</dbReference>
<comment type="catalytic activity">
    <reaction evidence="1 14">
        <text>Endonucleolytic cleavage to 5'-phosphomonoester.</text>
        <dbReference type="EC" id="3.1.26.4"/>
    </reaction>
</comment>
<dbReference type="GO" id="GO:0004523">
    <property type="term" value="F:RNA-DNA hybrid ribonuclease activity"/>
    <property type="evidence" value="ECO:0007669"/>
    <property type="project" value="UniProtKB-EC"/>
</dbReference>
<evidence type="ECO:0000256" key="4">
    <source>
        <dbReference type="ARBA" id="ARBA00004065"/>
    </source>
</evidence>
<evidence type="ECO:0000256" key="14">
    <source>
        <dbReference type="RuleBase" id="RU003515"/>
    </source>
</evidence>
<keyword evidence="7" id="KW-0963">Cytoplasm</keyword>
<evidence type="ECO:0000313" key="16">
    <source>
        <dbReference type="EMBL" id="PJC65335.1"/>
    </source>
</evidence>
<dbReference type="InterPro" id="IPR012337">
    <property type="entry name" value="RNaseH-like_sf"/>
</dbReference>
<keyword evidence="8 14" id="KW-0540">Nuclease</keyword>
<keyword evidence="10 14" id="KW-0255">Endonuclease</keyword>
<comment type="similarity">
    <text evidence="6 14">Belongs to the RNase HII family.</text>
</comment>
<dbReference type="PANTHER" id="PTHR10954:SF18">
    <property type="entry name" value="RIBONUCLEASE HII"/>
    <property type="match status" value="1"/>
</dbReference>
<name>A0A2M8G109_9BACT</name>
<dbReference type="CDD" id="cd07182">
    <property type="entry name" value="RNase_HII_bacteria_HII_like"/>
    <property type="match status" value="1"/>
</dbReference>
<dbReference type="GO" id="GO:0032299">
    <property type="term" value="C:ribonuclease H2 complex"/>
    <property type="evidence" value="ECO:0007669"/>
    <property type="project" value="TreeGrafter"/>
</dbReference>
<protein>
    <recommendedName>
        <fullName evidence="14">Ribonuclease</fullName>
        <ecNumber evidence="14">3.1.26.4</ecNumber>
    </recommendedName>
</protein>
<dbReference type="GO" id="GO:0043137">
    <property type="term" value="P:DNA replication, removal of RNA primer"/>
    <property type="evidence" value="ECO:0007669"/>
    <property type="project" value="TreeGrafter"/>
</dbReference>
<dbReference type="PROSITE" id="PS51975">
    <property type="entry name" value="RNASE_H_2"/>
    <property type="match status" value="1"/>
</dbReference>
<dbReference type="Gene3D" id="3.30.420.10">
    <property type="entry name" value="Ribonuclease H-like superfamily/Ribonuclease H"/>
    <property type="match status" value="1"/>
</dbReference>
<dbReference type="GO" id="GO:0005737">
    <property type="term" value="C:cytoplasm"/>
    <property type="evidence" value="ECO:0007669"/>
    <property type="project" value="UniProtKB-SubCell"/>
</dbReference>
<gene>
    <name evidence="16" type="ORF">CO020_01195</name>
</gene>
<comment type="cofactor">
    <cofactor evidence="2">
        <name>Mn(2+)</name>
        <dbReference type="ChEBI" id="CHEBI:29035"/>
    </cofactor>
</comment>
<evidence type="ECO:0000313" key="17">
    <source>
        <dbReference type="Proteomes" id="UP000229674"/>
    </source>
</evidence>
<dbReference type="Pfam" id="PF01351">
    <property type="entry name" value="RNase_HII"/>
    <property type="match status" value="1"/>
</dbReference>
<keyword evidence="9" id="KW-0479">Metal-binding</keyword>
<accession>A0A2M8G109</accession>
<dbReference type="AlphaFoldDB" id="A0A2M8G109"/>
<evidence type="ECO:0000256" key="13">
    <source>
        <dbReference type="PROSITE-ProRule" id="PRU01319"/>
    </source>
</evidence>
<comment type="caution">
    <text evidence="16">The sequence shown here is derived from an EMBL/GenBank/DDBJ whole genome shotgun (WGS) entry which is preliminary data.</text>
</comment>
<comment type="subcellular location">
    <subcellularLocation>
        <location evidence="5">Cytoplasm</location>
    </subcellularLocation>
</comment>
<dbReference type="Proteomes" id="UP000229674">
    <property type="component" value="Unassembled WGS sequence"/>
</dbReference>
<dbReference type="InterPro" id="IPR024567">
    <property type="entry name" value="RNase_HII/HIII_dom"/>
</dbReference>
<dbReference type="EC" id="3.1.26.4" evidence="14"/>
<evidence type="ECO:0000256" key="12">
    <source>
        <dbReference type="ARBA" id="ARBA00023211"/>
    </source>
</evidence>
<organism evidence="16 17">
    <name type="scientific">Candidatus Colwellbacteria bacterium CG_4_9_14_0_2_um_filter_50_12</name>
    <dbReference type="NCBI Taxonomy" id="1974538"/>
    <lineage>
        <taxon>Bacteria</taxon>
        <taxon>Candidatus Colwelliibacteriota</taxon>
    </lineage>
</organism>
<dbReference type="InterPro" id="IPR001352">
    <property type="entry name" value="RNase_HII/HIII"/>
</dbReference>
<comment type="caution">
    <text evidence="13">Lacks conserved residue(s) required for the propagation of feature annotation.</text>
</comment>
<dbReference type="GO" id="GO:0006298">
    <property type="term" value="P:mismatch repair"/>
    <property type="evidence" value="ECO:0007669"/>
    <property type="project" value="TreeGrafter"/>
</dbReference>
<evidence type="ECO:0000256" key="9">
    <source>
        <dbReference type="ARBA" id="ARBA00022723"/>
    </source>
</evidence>
<evidence type="ECO:0000256" key="11">
    <source>
        <dbReference type="ARBA" id="ARBA00022801"/>
    </source>
</evidence>
<dbReference type="EMBL" id="PFQX01000046">
    <property type="protein sequence ID" value="PJC65335.1"/>
    <property type="molecule type" value="Genomic_DNA"/>
</dbReference>
<evidence type="ECO:0000256" key="1">
    <source>
        <dbReference type="ARBA" id="ARBA00000077"/>
    </source>
</evidence>
<dbReference type="PANTHER" id="PTHR10954">
    <property type="entry name" value="RIBONUCLEASE H2 SUBUNIT A"/>
    <property type="match status" value="1"/>
</dbReference>
<comment type="cofactor">
    <cofactor evidence="3">
        <name>Mg(2+)</name>
        <dbReference type="ChEBI" id="CHEBI:18420"/>
    </cofactor>
</comment>
<dbReference type="NCBIfam" id="NF000595">
    <property type="entry name" value="PRK00015.1-3"/>
    <property type="match status" value="1"/>
</dbReference>